<name>A0AAD3HCJ3_9STRA</name>
<accession>A0AAD3HCJ3</accession>
<evidence type="ECO:0000313" key="3">
    <source>
        <dbReference type="Proteomes" id="UP001054902"/>
    </source>
</evidence>
<dbReference type="EMBL" id="BLLK01000062">
    <property type="protein sequence ID" value="GFH58832.1"/>
    <property type="molecule type" value="Genomic_DNA"/>
</dbReference>
<gene>
    <name evidence="2" type="ORF">CTEN210_15308</name>
</gene>
<feature type="transmembrane region" description="Helical" evidence="1">
    <location>
        <begin position="58"/>
        <end position="85"/>
    </location>
</feature>
<protein>
    <submittedName>
        <fullName evidence="2">Uncharacterized protein</fullName>
    </submittedName>
</protein>
<keyword evidence="3" id="KW-1185">Reference proteome</keyword>
<feature type="transmembrane region" description="Helical" evidence="1">
    <location>
        <begin position="21"/>
        <end position="38"/>
    </location>
</feature>
<organism evidence="2 3">
    <name type="scientific">Chaetoceros tenuissimus</name>
    <dbReference type="NCBI Taxonomy" id="426638"/>
    <lineage>
        <taxon>Eukaryota</taxon>
        <taxon>Sar</taxon>
        <taxon>Stramenopiles</taxon>
        <taxon>Ochrophyta</taxon>
        <taxon>Bacillariophyta</taxon>
        <taxon>Coscinodiscophyceae</taxon>
        <taxon>Chaetocerotophycidae</taxon>
        <taxon>Chaetocerotales</taxon>
        <taxon>Chaetocerotaceae</taxon>
        <taxon>Chaetoceros</taxon>
    </lineage>
</organism>
<keyword evidence="1" id="KW-0472">Membrane</keyword>
<proteinExistence type="predicted"/>
<dbReference type="AlphaFoldDB" id="A0AAD3HCJ3"/>
<evidence type="ECO:0000256" key="1">
    <source>
        <dbReference type="SAM" id="Phobius"/>
    </source>
</evidence>
<keyword evidence="1" id="KW-1133">Transmembrane helix</keyword>
<reference evidence="2 3" key="1">
    <citation type="journal article" date="2021" name="Sci. Rep.">
        <title>The genome of the diatom Chaetoceros tenuissimus carries an ancient integrated fragment of an extant virus.</title>
        <authorList>
            <person name="Hongo Y."/>
            <person name="Kimura K."/>
            <person name="Takaki Y."/>
            <person name="Yoshida Y."/>
            <person name="Baba S."/>
            <person name="Kobayashi G."/>
            <person name="Nagasaki K."/>
            <person name="Hano T."/>
            <person name="Tomaru Y."/>
        </authorList>
    </citation>
    <scope>NUCLEOTIDE SEQUENCE [LARGE SCALE GENOMIC DNA]</scope>
    <source>
        <strain evidence="2 3">NIES-3715</strain>
    </source>
</reference>
<evidence type="ECO:0000313" key="2">
    <source>
        <dbReference type="EMBL" id="GFH58832.1"/>
    </source>
</evidence>
<keyword evidence="1" id="KW-0812">Transmembrane</keyword>
<dbReference type="Proteomes" id="UP001054902">
    <property type="component" value="Unassembled WGS sequence"/>
</dbReference>
<sequence>MTEKQNKKTNENFNPSSLETVGFNIFFLTLIVGLYTIIDFSTGCEILKFVREEFGLSQQVQLCSTLLAVVTAILFLCIPIVYAIINHYASPGKFDVNNLTDIYSRDETKASTEMKSKNSISEIFDMDVSVVNQHIAANIPMYPK</sequence>
<comment type="caution">
    <text evidence="2">The sequence shown here is derived from an EMBL/GenBank/DDBJ whole genome shotgun (WGS) entry which is preliminary data.</text>
</comment>